<protein>
    <recommendedName>
        <fullName evidence="6">Enoyl-CoA hydratase</fullName>
    </recommendedName>
</protein>
<accession>A0ABM7PDY8</accession>
<proteinExistence type="predicted"/>
<evidence type="ECO:0000256" key="1">
    <source>
        <dbReference type="ARBA" id="ARBA00004275"/>
    </source>
</evidence>
<keyword evidence="2" id="KW-0576">Peroxisome</keyword>
<dbReference type="RefSeq" id="WP_236891673.1">
    <property type="nucleotide sequence ID" value="NZ_AP024488.1"/>
</dbReference>
<dbReference type="CDD" id="cd06558">
    <property type="entry name" value="crotonase-like"/>
    <property type="match status" value="1"/>
</dbReference>
<evidence type="ECO:0008006" key="6">
    <source>
        <dbReference type="Google" id="ProtNLM"/>
    </source>
</evidence>
<organism evidence="4 5">
    <name type="scientific">Desulfoluna limicola</name>
    <dbReference type="NCBI Taxonomy" id="2810562"/>
    <lineage>
        <taxon>Bacteria</taxon>
        <taxon>Pseudomonadati</taxon>
        <taxon>Thermodesulfobacteriota</taxon>
        <taxon>Desulfobacteria</taxon>
        <taxon>Desulfobacterales</taxon>
        <taxon>Desulfolunaceae</taxon>
        <taxon>Desulfoluna</taxon>
    </lineage>
</organism>
<dbReference type="Proteomes" id="UP001320148">
    <property type="component" value="Chromosome"/>
</dbReference>
<name>A0ABM7PDY8_9BACT</name>
<gene>
    <name evidence="4" type="ORF">DSLASN_10580</name>
</gene>
<reference evidence="4 5" key="1">
    <citation type="submission" date="2021-02" db="EMBL/GenBank/DDBJ databases">
        <title>Complete genome of Desulfoluna sp. strain ASN36.</title>
        <authorList>
            <person name="Takahashi A."/>
            <person name="Kojima H."/>
            <person name="Fukui M."/>
        </authorList>
    </citation>
    <scope>NUCLEOTIDE SEQUENCE [LARGE SCALE GENOMIC DNA]</scope>
    <source>
        <strain evidence="4 5">ASN36</strain>
    </source>
</reference>
<evidence type="ECO:0000256" key="3">
    <source>
        <dbReference type="ARBA" id="ARBA00023235"/>
    </source>
</evidence>
<keyword evidence="3" id="KW-0413">Isomerase</keyword>
<evidence type="ECO:0000256" key="2">
    <source>
        <dbReference type="ARBA" id="ARBA00023140"/>
    </source>
</evidence>
<sequence length="266" mass="30130">MFDNRNGDTPIFSCYRSGAIVLLKLKDNLLNAISNIETNELMFDYFKRFTSDPSVKVIILLGVKGKKGHNEYIEFYQKVANGTLSYHKLERLYHAVNQFIRKLATVNKYVIHADRGQIDTLFLSMALACDYRILATGSVYQNPYHSIGLVPKGGLAYFLPRITGSAAASKFLLRKDDITAKEALGLKLVDRIVPPDRLEEEAVKMAQSMVDIPSETLFGIKKLLNLSVDELNRVLEVESIELRRIVRSEEFRTDVDGAAEKFGLRY</sequence>
<evidence type="ECO:0000313" key="5">
    <source>
        <dbReference type="Proteomes" id="UP001320148"/>
    </source>
</evidence>
<dbReference type="Pfam" id="PF00378">
    <property type="entry name" value="ECH_1"/>
    <property type="match status" value="1"/>
</dbReference>
<dbReference type="EMBL" id="AP024488">
    <property type="protein sequence ID" value="BCS95426.1"/>
    <property type="molecule type" value="Genomic_DNA"/>
</dbReference>
<keyword evidence="5" id="KW-1185">Reference proteome</keyword>
<dbReference type="SUPFAM" id="SSF52096">
    <property type="entry name" value="ClpP/crotonase"/>
    <property type="match status" value="1"/>
</dbReference>
<dbReference type="PANTHER" id="PTHR43684">
    <property type="match status" value="1"/>
</dbReference>
<dbReference type="PANTHER" id="PTHR43684:SF1">
    <property type="entry name" value="ENOYL-COA DELTA ISOMERASE 2"/>
    <property type="match status" value="1"/>
</dbReference>
<evidence type="ECO:0000313" key="4">
    <source>
        <dbReference type="EMBL" id="BCS95426.1"/>
    </source>
</evidence>
<comment type="subcellular location">
    <subcellularLocation>
        <location evidence="1">Peroxisome</location>
    </subcellularLocation>
</comment>
<dbReference type="InterPro" id="IPR051053">
    <property type="entry name" value="ECH/Chromodomain_protein"/>
</dbReference>
<dbReference type="InterPro" id="IPR029045">
    <property type="entry name" value="ClpP/crotonase-like_dom_sf"/>
</dbReference>
<dbReference type="Gene3D" id="3.90.226.10">
    <property type="entry name" value="2-enoyl-CoA Hydratase, Chain A, domain 1"/>
    <property type="match status" value="1"/>
</dbReference>
<dbReference type="InterPro" id="IPR001753">
    <property type="entry name" value="Enoyl-CoA_hydra/iso"/>
</dbReference>